<dbReference type="RefSeq" id="WP_101473641.1">
    <property type="nucleotide sequence ID" value="NZ_CP060637.1"/>
</dbReference>
<dbReference type="SUPFAM" id="SSF75420">
    <property type="entry name" value="YhbC-like, N-terminal domain"/>
    <property type="match status" value="1"/>
</dbReference>
<dbReference type="InterPro" id="IPR003728">
    <property type="entry name" value="Ribosome_maturation_RimP"/>
</dbReference>
<reference evidence="6 7" key="1">
    <citation type="submission" date="2020-08" db="EMBL/GenBank/DDBJ databases">
        <authorList>
            <person name="Liu C."/>
            <person name="Sun Q."/>
        </authorList>
    </citation>
    <scope>NUCLEOTIDE SEQUENCE [LARGE SCALE GENOMIC DNA]</scope>
    <source>
        <strain evidence="6 7">NSJ-57</strain>
    </source>
</reference>
<name>A0A7G9GWR8_9FUSO</name>
<dbReference type="Pfam" id="PF17384">
    <property type="entry name" value="DUF150_C"/>
    <property type="match status" value="1"/>
</dbReference>
<dbReference type="KEGG" id="fho:H9Q81_10135"/>
<accession>A0A7G9GWR8</accession>
<dbReference type="InterPro" id="IPR036847">
    <property type="entry name" value="RimP_C_sf"/>
</dbReference>
<keyword evidence="2 3" id="KW-0690">Ribosome biogenesis</keyword>
<dbReference type="EMBL" id="CP060637">
    <property type="protein sequence ID" value="QNM15250.1"/>
    <property type="molecule type" value="Genomic_DNA"/>
</dbReference>
<dbReference type="InterPro" id="IPR035956">
    <property type="entry name" value="RimP_N_sf"/>
</dbReference>
<sequence length="159" mass="18546">MANSSNEVIIEKIEKIVVPVLNEMNLSLVDIEYMQDGGYWYVRIYVEDLNGDITLEHCATISNKIEDDVDKLIDKKFFLEVSSPGIERPLKKIEDFIRFKGEKAKVSLKHKIDDNKNFEGIINDCKENIILLELDEEKILEIPFSEIRKANLVYEFDEF</sequence>
<feature type="domain" description="Ribosome maturation factor RimP C-terminal" evidence="5">
    <location>
        <begin position="90"/>
        <end position="156"/>
    </location>
</feature>
<comment type="function">
    <text evidence="3">Required for maturation of 30S ribosomal subunits.</text>
</comment>
<dbReference type="InterPro" id="IPR028989">
    <property type="entry name" value="RimP_N"/>
</dbReference>
<dbReference type="Gene3D" id="3.30.300.70">
    <property type="entry name" value="RimP-like superfamily, N-terminal"/>
    <property type="match status" value="1"/>
</dbReference>
<evidence type="ECO:0000313" key="7">
    <source>
        <dbReference type="Proteomes" id="UP000515913"/>
    </source>
</evidence>
<dbReference type="Proteomes" id="UP000515913">
    <property type="component" value="Chromosome"/>
</dbReference>
<evidence type="ECO:0000313" key="6">
    <source>
        <dbReference type="EMBL" id="QNM15250.1"/>
    </source>
</evidence>
<evidence type="ECO:0000259" key="4">
    <source>
        <dbReference type="Pfam" id="PF02576"/>
    </source>
</evidence>
<keyword evidence="1 3" id="KW-0963">Cytoplasm</keyword>
<evidence type="ECO:0000256" key="3">
    <source>
        <dbReference type="HAMAP-Rule" id="MF_01077"/>
    </source>
</evidence>
<protein>
    <recommendedName>
        <fullName evidence="3">Ribosome maturation factor RimP</fullName>
    </recommendedName>
</protein>
<dbReference type="AlphaFoldDB" id="A0A7G9GWR8"/>
<dbReference type="GO" id="GO:0006412">
    <property type="term" value="P:translation"/>
    <property type="evidence" value="ECO:0007669"/>
    <property type="project" value="TreeGrafter"/>
</dbReference>
<dbReference type="Gene3D" id="2.30.30.180">
    <property type="entry name" value="Ribosome maturation factor RimP, C-terminal domain"/>
    <property type="match status" value="1"/>
</dbReference>
<dbReference type="InterPro" id="IPR028998">
    <property type="entry name" value="RimP_C"/>
</dbReference>
<dbReference type="Pfam" id="PF02576">
    <property type="entry name" value="RimP_N"/>
    <property type="match status" value="1"/>
</dbReference>
<dbReference type="GO" id="GO:0000028">
    <property type="term" value="P:ribosomal small subunit assembly"/>
    <property type="evidence" value="ECO:0007669"/>
    <property type="project" value="TreeGrafter"/>
</dbReference>
<evidence type="ECO:0000259" key="5">
    <source>
        <dbReference type="Pfam" id="PF17384"/>
    </source>
</evidence>
<comment type="similarity">
    <text evidence="3">Belongs to the RimP family.</text>
</comment>
<dbReference type="HAMAP" id="MF_01077">
    <property type="entry name" value="RimP"/>
    <property type="match status" value="1"/>
</dbReference>
<proteinExistence type="inferred from homology"/>
<dbReference type="PANTHER" id="PTHR33867:SF1">
    <property type="entry name" value="RIBOSOME MATURATION FACTOR RIMP"/>
    <property type="match status" value="1"/>
</dbReference>
<feature type="domain" description="Ribosome maturation factor RimP N-terminal" evidence="4">
    <location>
        <begin position="16"/>
        <end position="87"/>
    </location>
</feature>
<dbReference type="CDD" id="cd01734">
    <property type="entry name" value="YlxS_C"/>
    <property type="match status" value="1"/>
</dbReference>
<dbReference type="FunFam" id="3.30.300.70:FF:000001">
    <property type="entry name" value="Ribosome maturation factor RimP"/>
    <property type="match status" value="1"/>
</dbReference>
<gene>
    <name evidence="3" type="primary">rimP</name>
    <name evidence="6" type="ORF">H9Q81_10135</name>
</gene>
<organism evidence="6 7">
    <name type="scientific">Fusobacterium hominis</name>
    <dbReference type="NCBI Taxonomy" id="2764326"/>
    <lineage>
        <taxon>Bacteria</taxon>
        <taxon>Fusobacteriati</taxon>
        <taxon>Fusobacteriota</taxon>
        <taxon>Fusobacteriia</taxon>
        <taxon>Fusobacteriales</taxon>
        <taxon>Fusobacteriaceae</taxon>
        <taxon>Fusobacterium</taxon>
    </lineage>
</organism>
<dbReference type="GO" id="GO:0005829">
    <property type="term" value="C:cytosol"/>
    <property type="evidence" value="ECO:0007669"/>
    <property type="project" value="TreeGrafter"/>
</dbReference>
<dbReference type="SUPFAM" id="SSF74942">
    <property type="entry name" value="YhbC-like, C-terminal domain"/>
    <property type="match status" value="1"/>
</dbReference>
<evidence type="ECO:0000256" key="1">
    <source>
        <dbReference type="ARBA" id="ARBA00022490"/>
    </source>
</evidence>
<evidence type="ECO:0000256" key="2">
    <source>
        <dbReference type="ARBA" id="ARBA00022517"/>
    </source>
</evidence>
<keyword evidence="7" id="KW-1185">Reference proteome</keyword>
<dbReference type="PANTHER" id="PTHR33867">
    <property type="entry name" value="RIBOSOME MATURATION FACTOR RIMP"/>
    <property type="match status" value="1"/>
</dbReference>
<comment type="subcellular location">
    <subcellularLocation>
        <location evidence="3">Cytoplasm</location>
    </subcellularLocation>
</comment>